<keyword evidence="5 11" id="KW-0808">Transferase</keyword>
<dbReference type="HAMAP" id="MF_00109">
    <property type="entry name" value="Shikimate_kinase"/>
    <property type="match status" value="1"/>
</dbReference>
<feature type="binding site" evidence="11">
    <location>
        <position position="137"/>
    </location>
    <ligand>
        <name>substrate</name>
    </ligand>
</feature>
<dbReference type="GO" id="GO:0009423">
    <property type="term" value="P:chorismate biosynthetic process"/>
    <property type="evidence" value="ECO:0007669"/>
    <property type="project" value="UniProtKB-UniRule"/>
</dbReference>
<dbReference type="GO" id="GO:0000287">
    <property type="term" value="F:magnesium ion binding"/>
    <property type="evidence" value="ECO:0007669"/>
    <property type="project" value="UniProtKB-UniRule"/>
</dbReference>
<dbReference type="CDD" id="cd00464">
    <property type="entry name" value="SK"/>
    <property type="match status" value="1"/>
</dbReference>
<accession>A0A6S6M2M6</accession>
<feature type="binding site" evidence="11">
    <location>
        <position position="16"/>
    </location>
    <ligand>
        <name>Mg(2+)</name>
        <dbReference type="ChEBI" id="CHEBI:18420"/>
    </ligand>
</feature>
<comment type="caution">
    <text evidence="11">Lacks conserved residue(s) required for the propagation of feature annotation.</text>
</comment>
<comment type="pathway">
    <text evidence="1 11">Metabolic intermediate biosynthesis; chorismate biosynthesis; chorismate from D-erythrose 4-phosphate and phosphoenolpyruvate: step 5/7.</text>
</comment>
<dbReference type="GO" id="GO:0005524">
    <property type="term" value="F:ATP binding"/>
    <property type="evidence" value="ECO:0007669"/>
    <property type="project" value="UniProtKB-UniRule"/>
</dbReference>
<dbReference type="KEGG" id="gbn:GEOBRER4_25900"/>
<dbReference type="GO" id="GO:0005829">
    <property type="term" value="C:cytosol"/>
    <property type="evidence" value="ECO:0007669"/>
    <property type="project" value="TreeGrafter"/>
</dbReference>
<dbReference type="InterPro" id="IPR027417">
    <property type="entry name" value="P-loop_NTPase"/>
</dbReference>
<organism evidence="12 13">
    <name type="scientific">Citrifermentans bremense</name>
    <dbReference type="NCBI Taxonomy" id="60035"/>
    <lineage>
        <taxon>Bacteria</taxon>
        <taxon>Pseudomonadati</taxon>
        <taxon>Thermodesulfobacteriota</taxon>
        <taxon>Desulfuromonadia</taxon>
        <taxon>Geobacterales</taxon>
        <taxon>Geobacteraceae</taxon>
        <taxon>Citrifermentans</taxon>
    </lineage>
</organism>
<dbReference type="Gene3D" id="3.40.50.300">
    <property type="entry name" value="P-loop containing nucleotide triphosphate hydrolases"/>
    <property type="match status" value="1"/>
</dbReference>
<keyword evidence="11" id="KW-0963">Cytoplasm</keyword>
<feature type="binding site" evidence="11">
    <location>
        <position position="58"/>
    </location>
    <ligand>
        <name>substrate</name>
    </ligand>
</feature>
<comment type="function">
    <text evidence="11">Catalyzes the specific phosphorylation of the 3-hydroxyl group of shikimic acid using ATP as a cosubstrate.</text>
</comment>
<keyword evidence="9 11" id="KW-0057">Aromatic amino acid biosynthesis</keyword>
<evidence type="ECO:0000313" key="12">
    <source>
        <dbReference type="EMBL" id="BCG47840.1"/>
    </source>
</evidence>
<feature type="binding site" evidence="11">
    <location>
        <position position="118"/>
    </location>
    <ligand>
        <name>ATP</name>
        <dbReference type="ChEBI" id="CHEBI:30616"/>
    </ligand>
</feature>
<comment type="catalytic activity">
    <reaction evidence="10 11">
        <text>shikimate + ATP = 3-phosphoshikimate + ADP + H(+)</text>
        <dbReference type="Rhea" id="RHEA:13121"/>
        <dbReference type="ChEBI" id="CHEBI:15378"/>
        <dbReference type="ChEBI" id="CHEBI:30616"/>
        <dbReference type="ChEBI" id="CHEBI:36208"/>
        <dbReference type="ChEBI" id="CHEBI:145989"/>
        <dbReference type="ChEBI" id="CHEBI:456216"/>
        <dbReference type="EC" id="2.7.1.71"/>
    </reaction>
</comment>
<dbReference type="PRINTS" id="PR01100">
    <property type="entry name" value="SHIKIMTKNASE"/>
</dbReference>
<dbReference type="InterPro" id="IPR000623">
    <property type="entry name" value="Shikimate_kinase/TSH1"/>
</dbReference>
<dbReference type="RefSeq" id="WP_185242677.1">
    <property type="nucleotide sequence ID" value="NZ_AP023213.1"/>
</dbReference>
<evidence type="ECO:0000256" key="7">
    <source>
        <dbReference type="ARBA" id="ARBA00022777"/>
    </source>
</evidence>
<keyword evidence="6 11" id="KW-0547">Nucleotide-binding</keyword>
<dbReference type="GO" id="GO:0004765">
    <property type="term" value="F:shikimate kinase activity"/>
    <property type="evidence" value="ECO:0007669"/>
    <property type="project" value="UniProtKB-UniRule"/>
</dbReference>
<dbReference type="UniPathway" id="UPA00053">
    <property type="reaction ID" value="UER00088"/>
</dbReference>
<reference evidence="12 13" key="1">
    <citation type="submission" date="2020-06" db="EMBL/GenBank/DDBJ databases">
        <title>Interaction of electrochemicaly active bacteria, Geobacter bremensis R4 on different carbon anode.</title>
        <authorList>
            <person name="Meng L."/>
            <person name="Yoshida N."/>
        </authorList>
    </citation>
    <scope>NUCLEOTIDE SEQUENCE [LARGE SCALE GENOMIC DNA]</scope>
    <source>
        <strain evidence="12 13">R4</strain>
    </source>
</reference>
<evidence type="ECO:0000256" key="10">
    <source>
        <dbReference type="ARBA" id="ARBA00048567"/>
    </source>
</evidence>
<keyword evidence="11" id="KW-0460">Magnesium</keyword>
<dbReference type="GO" id="GO:0009073">
    <property type="term" value="P:aromatic amino acid family biosynthetic process"/>
    <property type="evidence" value="ECO:0007669"/>
    <property type="project" value="UniProtKB-KW"/>
</dbReference>
<evidence type="ECO:0000256" key="11">
    <source>
        <dbReference type="HAMAP-Rule" id="MF_00109"/>
    </source>
</evidence>
<feature type="binding site" evidence="11">
    <location>
        <begin position="12"/>
        <end position="17"/>
    </location>
    <ligand>
        <name>ATP</name>
        <dbReference type="ChEBI" id="CHEBI:30616"/>
    </ligand>
</feature>
<evidence type="ECO:0000256" key="3">
    <source>
        <dbReference type="ARBA" id="ARBA00012154"/>
    </source>
</evidence>
<evidence type="ECO:0000256" key="9">
    <source>
        <dbReference type="ARBA" id="ARBA00023141"/>
    </source>
</evidence>
<dbReference type="PROSITE" id="PS01128">
    <property type="entry name" value="SHIKIMATE_KINASE"/>
    <property type="match status" value="1"/>
</dbReference>
<feature type="binding site" evidence="11">
    <location>
        <position position="80"/>
    </location>
    <ligand>
        <name>substrate</name>
    </ligand>
</feature>
<evidence type="ECO:0000256" key="4">
    <source>
        <dbReference type="ARBA" id="ARBA00022605"/>
    </source>
</evidence>
<sequence>MKNNIFLTGFMGCGKTTVGRVLAQRLGWSFVDLDQVIVDRAGASIKEIFASEGEQAFRAFESAALVEVASRPSQVVSTGGGAVIASENRAAMRASGRIVNLTASVETIAARVTGDSERPLLAADASVERISSMLEGRERFYADADLRIDTTGKTVEAVASEVLDSLKGFL</sequence>
<keyword evidence="7 11" id="KW-0418">Kinase</keyword>
<dbReference type="PANTHER" id="PTHR21087:SF16">
    <property type="entry name" value="SHIKIMATE KINASE 1, CHLOROPLASTIC"/>
    <property type="match status" value="1"/>
</dbReference>
<comment type="similarity">
    <text evidence="2 11">Belongs to the shikimate kinase family.</text>
</comment>
<comment type="cofactor">
    <cofactor evidence="11">
        <name>Mg(2+)</name>
        <dbReference type="ChEBI" id="CHEBI:18420"/>
    </cofactor>
    <text evidence="11">Binds 1 Mg(2+) ion per subunit.</text>
</comment>
<dbReference type="EMBL" id="AP023213">
    <property type="protein sequence ID" value="BCG47840.1"/>
    <property type="molecule type" value="Genomic_DNA"/>
</dbReference>
<dbReference type="Proteomes" id="UP000515472">
    <property type="component" value="Chromosome"/>
</dbReference>
<proteinExistence type="inferred from homology"/>
<dbReference type="AlphaFoldDB" id="A0A6S6M2M6"/>
<evidence type="ECO:0000256" key="6">
    <source>
        <dbReference type="ARBA" id="ARBA00022741"/>
    </source>
</evidence>
<evidence type="ECO:0000256" key="2">
    <source>
        <dbReference type="ARBA" id="ARBA00006997"/>
    </source>
</evidence>
<keyword evidence="13" id="KW-1185">Reference proteome</keyword>
<dbReference type="InterPro" id="IPR023000">
    <property type="entry name" value="Shikimate_kinase_CS"/>
</dbReference>
<keyword evidence="11" id="KW-0479">Metal-binding</keyword>
<dbReference type="Pfam" id="PF01202">
    <property type="entry name" value="SKI"/>
    <property type="match status" value="1"/>
</dbReference>
<dbReference type="InterPro" id="IPR031322">
    <property type="entry name" value="Shikimate/glucono_kinase"/>
</dbReference>
<evidence type="ECO:0000256" key="8">
    <source>
        <dbReference type="ARBA" id="ARBA00022840"/>
    </source>
</evidence>
<evidence type="ECO:0000256" key="1">
    <source>
        <dbReference type="ARBA" id="ARBA00004842"/>
    </source>
</evidence>
<dbReference type="SUPFAM" id="SSF52540">
    <property type="entry name" value="P-loop containing nucleoside triphosphate hydrolases"/>
    <property type="match status" value="1"/>
</dbReference>
<name>A0A6S6M2M6_9BACT</name>
<dbReference type="PANTHER" id="PTHR21087">
    <property type="entry name" value="SHIKIMATE KINASE"/>
    <property type="match status" value="1"/>
</dbReference>
<comment type="subcellular location">
    <subcellularLocation>
        <location evidence="11">Cytoplasm</location>
    </subcellularLocation>
</comment>
<dbReference type="EC" id="2.7.1.71" evidence="3 11"/>
<gene>
    <name evidence="11" type="primary">aroK</name>
    <name evidence="12" type="ORF">GEOBRER4_n2690</name>
</gene>
<comment type="subunit">
    <text evidence="11">Monomer.</text>
</comment>
<evidence type="ECO:0000256" key="5">
    <source>
        <dbReference type="ARBA" id="ARBA00022679"/>
    </source>
</evidence>
<protein>
    <recommendedName>
        <fullName evidence="3 11">Shikimate kinase</fullName>
        <shortName evidence="11">SK</shortName>
        <ecNumber evidence="3 11">2.7.1.71</ecNumber>
    </recommendedName>
</protein>
<keyword evidence="8 11" id="KW-0067">ATP-binding</keyword>
<keyword evidence="4 11" id="KW-0028">Amino-acid biosynthesis</keyword>
<evidence type="ECO:0000313" key="13">
    <source>
        <dbReference type="Proteomes" id="UP000515472"/>
    </source>
</evidence>
<dbReference type="GO" id="GO:0008652">
    <property type="term" value="P:amino acid biosynthetic process"/>
    <property type="evidence" value="ECO:0007669"/>
    <property type="project" value="UniProtKB-KW"/>
</dbReference>
<feature type="binding site" evidence="11">
    <location>
        <position position="34"/>
    </location>
    <ligand>
        <name>substrate</name>
    </ligand>
</feature>